<dbReference type="RefSeq" id="WP_132689762.1">
    <property type="nucleotide sequence ID" value="NZ_SMFT01000002.1"/>
</dbReference>
<dbReference type="AlphaFoldDB" id="A0A4R1FXN5"/>
<dbReference type="GO" id="GO:0005886">
    <property type="term" value="C:plasma membrane"/>
    <property type="evidence" value="ECO:0007669"/>
    <property type="project" value="UniProtKB-SubCell"/>
</dbReference>
<dbReference type="InterPro" id="IPR032808">
    <property type="entry name" value="DoxX"/>
</dbReference>
<keyword evidence="9" id="KW-1185">Reference proteome</keyword>
<reference evidence="8 9" key="1">
    <citation type="submission" date="2019-03" db="EMBL/GenBank/DDBJ databases">
        <title>Genomic Encyclopedia of Type Strains, Phase IV (KMG-IV): sequencing the most valuable type-strain genomes for metagenomic binning, comparative biology and taxonomic classification.</title>
        <authorList>
            <person name="Goeker M."/>
        </authorList>
    </citation>
    <scope>NUCLEOTIDE SEQUENCE [LARGE SCALE GENOMIC DNA]</scope>
    <source>
        <strain evidence="8 9">DSM 15534</strain>
    </source>
</reference>
<feature type="transmembrane region" description="Helical" evidence="7">
    <location>
        <begin position="48"/>
        <end position="71"/>
    </location>
</feature>
<dbReference type="OrthoDB" id="346004at2"/>
<organism evidence="8 9">
    <name type="scientific">Volucribacter psittacicida</name>
    <dbReference type="NCBI Taxonomy" id="203482"/>
    <lineage>
        <taxon>Bacteria</taxon>
        <taxon>Pseudomonadati</taxon>
        <taxon>Pseudomonadota</taxon>
        <taxon>Gammaproteobacteria</taxon>
        <taxon>Pasteurellales</taxon>
        <taxon>Pasteurellaceae</taxon>
        <taxon>Volucribacter</taxon>
    </lineage>
</organism>
<keyword evidence="3" id="KW-1003">Cell membrane</keyword>
<evidence type="ECO:0000256" key="3">
    <source>
        <dbReference type="ARBA" id="ARBA00022475"/>
    </source>
</evidence>
<comment type="similarity">
    <text evidence="2">Belongs to the DoxX family.</text>
</comment>
<evidence type="ECO:0000256" key="7">
    <source>
        <dbReference type="SAM" id="Phobius"/>
    </source>
</evidence>
<evidence type="ECO:0000256" key="4">
    <source>
        <dbReference type="ARBA" id="ARBA00022692"/>
    </source>
</evidence>
<dbReference type="PANTHER" id="PTHR33452:SF4">
    <property type="entry name" value="BLL4328 PROTEIN"/>
    <property type="match status" value="1"/>
</dbReference>
<evidence type="ECO:0000256" key="2">
    <source>
        <dbReference type="ARBA" id="ARBA00006679"/>
    </source>
</evidence>
<gene>
    <name evidence="8" type="ORF">EV694_0885</name>
</gene>
<comment type="caution">
    <text evidence="8">The sequence shown here is derived from an EMBL/GenBank/DDBJ whole genome shotgun (WGS) entry which is preliminary data.</text>
</comment>
<dbReference type="InterPro" id="IPR051907">
    <property type="entry name" value="DoxX-like_oxidoreductase"/>
</dbReference>
<feature type="transmembrane region" description="Helical" evidence="7">
    <location>
        <begin position="107"/>
        <end position="127"/>
    </location>
</feature>
<evidence type="ECO:0000313" key="9">
    <source>
        <dbReference type="Proteomes" id="UP000294702"/>
    </source>
</evidence>
<sequence>MNSLNKYSPYILALLRIIAGYMFLLHGTAKFFEFPISMTGGNGSVELFSLYGLGGLIEVIGGLLLILGLFTRPAAFLMSGQMAYAYFFMHAAADNLLLPIVNKGELAALYALVFLYFVFVGGGAFALDNKFKK</sequence>
<evidence type="ECO:0000256" key="6">
    <source>
        <dbReference type="ARBA" id="ARBA00023136"/>
    </source>
</evidence>
<keyword evidence="4 7" id="KW-0812">Transmembrane</keyword>
<evidence type="ECO:0000256" key="5">
    <source>
        <dbReference type="ARBA" id="ARBA00022989"/>
    </source>
</evidence>
<feature type="transmembrane region" description="Helical" evidence="7">
    <location>
        <begin position="7"/>
        <end position="28"/>
    </location>
</feature>
<evidence type="ECO:0000256" key="1">
    <source>
        <dbReference type="ARBA" id="ARBA00004651"/>
    </source>
</evidence>
<proteinExistence type="inferred from homology"/>
<protein>
    <submittedName>
        <fullName evidence="8">Putative oxidoreductase</fullName>
    </submittedName>
</protein>
<dbReference type="EMBL" id="SMFT01000002">
    <property type="protein sequence ID" value="TCJ98479.1"/>
    <property type="molecule type" value="Genomic_DNA"/>
</dbReference>
<keyword evidence="6 7" id="KW-0472">Membrane</keyword>
<accession>A0A4R1FXN5</accession>
<evidence type="ECO:0000313" key="8">
    <source>
        <dbReference type="EMBL" id="TCJ98479.1"/>
    </source>
</evidence>
<dbReference type="Proteomes" id="UP000294702">
    <property type="component" value="Unassembled WGS sequence"/>
</dbReference>
<keyword evidence="5 7" id="KW-1133">Transmembrane helix</keyword>
<comment type="subcellular location">
    <subcellularLocation>
        <location evidence="1">Cell membrane</location>
        <topology evidence="1">Multi-pass membrane protein</topology>
    </subcellularLocation>
</comment>
<name>A0A4R1FXN5_9PAST</name>
<dbReference type="PANTHER" id="PTHR33452">
    <property type="entry name" value="OXIDOREDUCTASE CATD-RELATED"/>
    <property type="match status" value="1"/>
</dbReference>
<dbReference type="Pfam" id="PF07681">
    <property type="entry name" value="DoxX"/>
    <property type="match status" value="1"/>
</dbReference>